<feature type="signal peptide" evidence="3">
    <location>
        <begin position="1"/>
        <end position="22"/>
    </location>
</feature>
<evidence type="ECO:0000313" key="7">
    <source>
        <dbReference type="EMBL" id="SMX35412.1"/>
    </source>
</evidence>
<dbReference type="Gene3D" id="2.60.40.420">
    <property type="entry name" value="Cupredoxins - blue copper proteins"/>
    <property type="match status" value="3"/>
</dbReference>
<keyword evidence="1" id="KW-0479">Metal-binding</keyword>
<dbReference type="InterPro" id="IPR006311">
    <property type="entry name" value="TAT_signal"/>
</dbReference>
<keyword evidence="3" id="KW-0732">Signal</keyword>
<feature type="domain" description="Plastocyanin-like" evidence="5">
    <location>
        <begin position="357"/>
        <end position="457"/>
    </location>
</feature>
<dbReference type="RefSeq" id="WP_093962500.1">
    <property type="nucleotide sequence ID" value="NZ_FXYG01000001.1"/>
</dbReference>
<evidence type="ECO:0000256" key="3">
    <source>
        <dbReference type="SAM" id="SignalP"/>
    </source>
</evidence>
<organism evidence="7 8">
    <name type="scientific">Ruegeria arenilitoris</name>
    <dbReference type="NCBI Taxonomy" id="1173585"/>
    <lineage>
        <taxon>Bacteria</taxon>
        <taxon>Pseudomonadati</taxon>
        <taxon>Pseudomonadota</taxon>
        <taxon>Alphaproteobacteria</taxon>
        <taxon>Rhodobacterales</taxon>
        <taxon>Roseobacteraceae</taxon>
        <taxon>Ruegeria</taxon>
    </lineage>
</organism>
<evidence type="ECO:0000313" key="8">
    <source>
        <dbReference type="Proteomes" id="UP000202485"/>
    </source>
</evidence>
<dbReference type="InterPro" id="IPR001117">
    <property type="entry name" value="Cu-oxidase_2nd"/>
</dbReference>
<evidence type="ECO:0000256" key="2">
    <source>
        <dbReference type="ARBA" id="ARBA00023002"/>
    </source>
</evidence>
<gene>
    <name evidence="7" type="primary">mco_1</name>
    <name evidence="7" type="ORF">RUA8715_01006</name>
</gene>
<reference evidence="8" key="1">
    <citation type="submission" date="2017-05" db="EMBL/GenBank/DDBJ databases">
        <authorList>
            <person name="Rodrigo-Torres L."/>
            <person name="Arahal R. D."/>
            <person name="Lucena T."/>
        </authorList>
    </citation>
    <scope>NUCLEOTIDE SEQUENCE [LARGE SCALE GENOMIC DNA]</scope>
    <source>
        <strain evidence="8">CECT 8715</strain>
    </source>
</reference>
<dbReference type="AlphaFoldDB" id="A0A238JZW7"/>
<dbReference type="InterPro" id="IPR002355">
    <property type="entry name" value="Cu_oxidase_Cu_BS"/>
</dbReference>
<sequence length="458" mass="50045">MNLSRRSLLKSAAALAVFPTLARSAPLTLTAREGAQLIAPPGFPETAIWGFGGQVPGSPIHLQQGERVQRRLVNELPQATSVHWHGIRIDNAMDGVPGLTQDAVPSGATFDYDFIVPDAGTYWYHAHNKSVEQVARGLYGPLIVHESEAPDVEQDLVLMLDDWRLDPETAQITRDFDNGHDLSHAGRLGNLITVNGAFDPSFPVQQNQRLRLRLINAANARVFTVGLDGMAGWIVALDGMPLAEPIPIEDTFPLAPAQRADLLVDVLAANAETASLFSQERDGAFGLARFSVAGQAASTPRSGVRPLPPNPLSELTDLNNVPRHEMRLQGGAMRWLGSARIGETELSGRELAQLGRFWALNGYAERPDDPFLDAPLGSVHRIAFVNETAFPHAMHLHGHHFRLILPDGSLGPWRDTVLVERGETREIALVTDNPGNWLLHCHMLGHAASGMMSWYRVT</sequence>
<dbReference type="InterPro" id="IPR045087">
    <property type="entry name" value="Cu-oxidase_fam"/>
</dbReference>
<dbReference type="InterPro" id="IPR011706">
    <property type="entry name" value="Cu-oxidase_C"/>
</dbReference>
<feature type="domain" description="Plastocyanin-like" evidence="4">
    <location>
        <begin position="155"/>
        <end position="266"/>
    </location>
</feature>
<dbReference type="Pfam" id="PF07731">
    <property type="entry name" value="Cu-oxidase_2"/>
    <property type="match status" value="1"/>
</dbReference>
<feature type="domain" description="Plastocyanin-like" evidence="6">
    <location>
        <begin position="39"/>
        <end position="147"/>
    </location>
</feature>
<dbReference type="GO" id="GO:0016491">
    <property type="term" value="F:oxidoreductase activity"/>
    <property type="evidence" value="ECO:0007669"/>
    <property type="project" value="UniProtKB-KW"/>
</dbReference>
<dbReference type="CDD" id="cd13885">
    <property type="entry name" value="CuRO_2_CumA_like"/>
    <property type="match status" value="1"/>
</dbReference>
<keyword evidence="8" id="KW-1185">Reference proteome</keyword>
<dbReference type="EMBL" id="FXYG01000001">
    <property type="protein sequence ID" value="SMX35412.1"/>
    <property type="molecule type" value="Genomic_DNA"/>
</dbReference>
<dbReference type="PROSITE" id="PS00080">
    <property type="entry name" value="MULTICOPPER_OXIDASE2"/>
    <property type="match status" value="1"/>
</dbReference>
<feature type="chain" id="PRO_5012263426" evidence="3">
    <location>
        <begin position="23"/>
        <end position="458"/>
    </location>
</feature>
<evidence type="ECO:0000256" key="1">
    <source>
        <dbReference type="ARBA" id="ARBA00022723"/>
    </source>
</evidence>
<evidence type="ECO:0000259" key="5">
    <source>
        <dbReference type="Pfam" id="PF07731"/>
    </source>
</evidence>
<evidence type="ECO:0000259" key="6">
    <source>
        <dbReference type="Pfam" id="PF07732"/>
    </source>
</evidence>
<accession>A0A238JZW7</accession>
<dbReference type="PROSITE" id="PS51318">
    <property type="entry name" value="TAT"/>
    <property type="match status" value="1"/>
</dbReference>
<dbReference type="Proteomes" id="UP000202485">
    <property type="component" value="Unassembled WGS sequence"/>
</dbReference>
<dbReference type="CDD" id="cd13861">
    <property type="entry name" value="CuRO_1_CumA_like"/>
    <property type="match status" value="1"/>
</dbReference>
<dbReference type="Pfam" id="PF07732">
    <property type="entry name" value="Cu-oxidase_3"/>
    <property type="match status" value="1"/>
</dbReference>
<dbReference type="PANTHER" id="PTHR11709">
    <property type="entry name" value="MULTI-COPPER OXIDASE"/>
    <property type="match status" value="1"/>
</dbReference>
<proteinExistence type="predicted"/>
<dbReference type="InterPro" id="IPR008972">
    <property type="entry name" value="Cupredoxin"/>
</dbReference>
<keyword evidence="2 7" id="KW-0560">Oxidoreductase</keyword>
<dbReference type="GO" id="GO:0005507">
    <property type="term" value="F:copper ion binding"/>
    <property type="evidence" value="ECO:0007669"/>
    <property type="project" value="InterPro"/>
</dbReference>
<dbReference type="CDD" id="cd13909">
    <property type="entry name" value="CuRO_3_MCO_like_3"/>
    <property type="match status" value="1"/>
</dbReference>
<dbReference type="Pfam" id="PF00394">
    <property type="entry name" value="Cu-oxidase"/>
    <property type="match status" value="1"/>
</dbReference>
<dbReference type="SUPFAM" id="SSF49503">
    <property type="entry name" value="Cupredoxins"/>
    <property type="match status" value="3"/>
</dbReference>
<name>A0A238JZW7_9RHOB</name>
<dbReference type="OrthoDB" id="9757546at2"/>
<dbReference type="EC" id="1.-.-.-" evidence="7"/>
<dbReference type="InterPro" id="IPR011707">
    <property type="entry name" value="Cu-oxidase-like_N"/>
</dbReference>
<protein>
    <submittedName>
        <fullName evidence="7">Multicopper oxidase mco</fullName>
        <ecNumber evidence="7">1.-.-.-</ecNumber>
    </submittedName>
</protein>
<evidence type="ECO:0000259" key="4">
    <source>
        <dbReference type="Pfam" id="PF00394"/>
    </source>
</evidence>